<dbReference type="eggNOG" id="COG2059">
    <property type="taxonomic scope" value="Bacteria"/>
</dbReference>
<keyword evidence="4 7" id="KW-0812">Transmembrane</keyword>
<feature type="transmembrane region" description="Helical" evidence="7">
    <location>
        <begin position="151"/>
        <end position="167"/>
    </location>
</feature>
<feature type="transmembrane region" description="Helical" evidence="7">
    <location>
        <begin position="61"/>
        <end position="80"/>
    </location>
</feature>
<gene>
    <name evidence="8" type="ORF">HMPREF9194_00814</name>
</gene>
<evidence type="ECO:0000256" key="7">
    <source>
        <dbReference type="SAM" id="Phobius"/>
    </source>
</evidence>
<sequence>MSDSYADGREKLSAALLLKLFAVFFKIGLFTFGGGLAMLPLLTEELSIKRAWTSRDELLDYFAIGQCTPGIIAVNVATFVGYKKQGVVGGIVATLGMITPSVIVITVLALFFANYAALSPVKKAFAGINIAVAALLTKVVWTFLRSAIHKVWHALITVAAFCAVTFFRVHTAWIILTAFALGFCVYAYSARQIKAVHKIKTAQQKKSAPNDKRGGTEGGAK</sequence>
<protein>
    <recommendedName>
        <fullName evidence="10">Chromate transporter</fullName>
    </recommendedName>
</protein>
<dbReference type="InterPro" id="IPR052518">
    <property type="entry name" value="CHR_Transporter"/>
</dbReference>
<dbReference type="RefSeq" id="WP_016525108.1">
    <property type="nucleotide sequence ID" value="NZ_KE332518.1"/>
</dbReference>
<dbReference type="OrthoDB" id="9788907at2"/>
<dbReference type="PANTHER" id="PTHR43663">
    <property type="entry name" value="CHROMATE TRANSPORT PROTEIN-RELATED"/>
    <property type="match status" value="1"/>
</dbReference>
<reference evidence="8 9" key="1">
    <citation type="submission" date="2013-04" db="EMBL/GenBank/DDBJ databases">
        <title>The Genome Sequence of Treponema maltophilum ATCC 51939.</title>
        <authorList>
            <consortium name="The Broad Institute Genomics Platform"/>
            <person name="Earl A."/>
            <person name="Ward D."/>
            <person name="Feldgarden M."/>
            <person name="Gevers D."/>
            <person name="Leonetti C."/>
            <person name="Blanton J.M."/>
            <person name="Dewhirst F.E."/>
            <person name="Izard J."/>
            <person name="Walker B."/>
            <person name="Young S."/>
            <person name="Zeng Q."/>
            <person name="Gargeya S."/>
            <person name="Fitzgerald M."/>
            <person name="Haas B."/>
            <person name="Abouelleil A."/>
            <person name="Allen A.W."/>
            <person name="Alvarado L."/>
            <person name="Arachchi H.M."/>
            <person name="Berlin A.M."/>
            <person name="Chapman S.B."/>
            <person name="Gainer-Dewar J."/>
            <person name="Goldberg J."/>
            <person name="Griggs A."/>
            <person name="Gujja S."/>
            <person name="Hansen M."/>
            <person name="Howarth C."/>
            <person name="Imamovic A."/>
            <person name="Ireland A."/>
            <person name="Larimer J."/>
            <person name="McCowan C."/>
            <person name="Murphy C."/>
            <person name="Pearson M."/>
            <person name="Poon T.W."/>
            <person name="Priest M."/>
            <person name="Roberts A."/>
            <person name="Saif S."/>
            <person name="Shea T."/>
            <person name="Sisk P."/>
            <person name="Sykes S."/>
            <person name="Wortman J."/>
            <person name="Nusbaum C."/>
            <person name="Birren B."/>
        </authorList>
    </citation>
    <scope>NUCLEOTIDE SEQUENCE [LARGE SCALE GENOMIC DNA]</scope>
    <source>
        <strain evidence="8 9">ATCC 51939</strain>
    </source>
</reference>
<proteinExistence type="inferred from homology"/>
<dbReference type="GO" id="GO:0005886">
    <property type="term" value="C:plasma membrane"/>
    <property type="evidence" value="ECO:0007669"/>
    <property type="project" value="UniProtKB-SubCell"/>
</dbReference>
<evidence type="ECO:0000256" key="6">
    <source>
        <dbReference type="ARBA" id="ARBA00023136"/>
    </source>
</evidence>
<feature type="transmembrane region" description="Helical" evidence="7">
    <location>
        <begin position="87"/>
        <end position="112"/>
    </location>
</feature>
<evidence type="ECO:0000256" key="1">
    <source>
        <dbReference type="ARBA" id="ARBA00004651"/>
    </source>
</evidence>
<evidence type="ECO:0000256" key="3">
    <source>
        <dbReference type="ARBA" id="ARBA00022475"/>
    </source>
</evidence>
<evidence type="ECO:0000256" key="5">
    <source>
        <dbReference type="ARBA" id="ARBA00022989"/>
    </source>
</evidence>
<comment type="subcellular location">
    <subcellularLocation>
        <location evidence="1">Cell membrane</location>
        <topology evidence="1">Multi-pass membrane protein</topology>
    </subcellularLocation>
</comment>
<evidence type="ECO:0008006" key="10">
    <source>
        <dbReference type="Google" id="ProtNLM"/>
    </source>
</evidence>
<evidence type="ECO:0000256" key="2">
    <source>
        <dbReference type="ARBA" id="ARBA00005262"/>
    </source>
</evidence>
<feature type="transmembrane region" description="Helical" evidence="7">
    <location>
        <begin position="124"/>
        <end position="144"/>
    </location>
</feature>
<dbReference type="Proteomes" id="UP000014541">
    <property type="component" value="Unassembled WGS sequence"/>
</dbReference>
<evidence type="ECO:0000256" key="4">
    <source>
        <dbReference type="ARBA" id="ARBA00022692"/>
    </source>
</evidence>
<dbReference type="EMBL" id="ATFF01000006">
    <property type="protein sequence ID" value="EPF30497.1"/>
    <property type="molecule type" value="Genomic_DNA"/>
</dbReference>
<dbReference type="PATRIC" id="fig|1125699.3.peg.828"/>
<name>S3KE59_TREMA</name>
<dbReference type="PANTHER" id="PTHR43663:SF1">
    <property type="entry name" value="CHROMATE TRANSPORTER"/>
    <property type="match status" value="1"/>
</dbReference>
<dbReference type="STRING" id="1125699.HMPREF9194_00814"/>
<dbReference type="AlphaFoldDB" id="S3KE59"/>
<feature type="transmembrane region" description="Helical" evidence="7">
    <location>
        <begin position="20"/>
        <end position="41"/>
    </location>
</feature>
<feature type="transmembrane region" description="Helical" evidence="7">
    <location>
        <begin position="173"/>
        <end position="190"/>
    </location>
</feature>
<keyword evidence="6 7" id="KW-0472">Membrane</keyword>
<organism evidence="8 9">
    <name type="scientific">Treponema maltophilum ATCC 51939</name>
    <dbReference type="NCBI Taxonomy" id="1125699"/>
    <lineage>
        <taxon>Bacteria</taxon>
        <taxon>Pseudomonadati</taxon>
        <taxon>Spirochaetota</taxon>
        <taxon>Spirochaetia</taxon>
        <taxon>Spirochaetales</taxon>
        <taxon>Treponemataceae</taxon>
        <taxon>Treponema</taxon>
    </lineage>
</organism>
<accession>S3KE59</accession>
<dbReference type="InterPro" id="IPR003370">
    <property type="entry name" value="Chromate_transpt"/>
</dbReference>
<keyword evidence="3" id="KW-1003">Cell membrane</keyword>
<dbReference type="GO" id="GO:0015109">
    <property type="term" value="F:chromate transmembrane transporter activity"/>
    <property type="evidence" value="ECO:0007669"/>
    <property type="project" value="InterPro"/>
</dbReference>
<evidence type="ECO:0000313" key="9">
    <source>
        <dbReference type="Proteomes" id="UP000014541"/>
    </source>
</evidence>
<evidence type="ECO:0000313" key="8">
    <source>
        <dbReference type="EMBL" id="EPF30497.1"/>
    </source>
</evidence>
<keyword evidence="9" id="KW-1185">Reference proteome</keyword>
<keyword evidence="5 7" id="KW-1133">Transmembrane helix</keyword>
<dbReference type="Pfam" id="PF02417">
    <property type="entry name" value="Chromate_transp"/>
    <property type="match status" value="1"/>
</dbReference>
<dbReference type="HOGENOM" id="CLU_018106_1_0_12"/>
<comment type="similarity">
    <text evidence="2">Belongs to the chromate ion transporter (CHR) (TC 2.A.51) family.</text>
</comment>
<comment type="caution">
    <text evidence="8">The sequence shown here is derived from an EMBL/GenBank/DDBJ whole genome shotgun (WGS) entry which is preliminary data.</text>
</comment>